<organism evidence="2 3">
    <name type="scientific">Ralstonia solanacearum</name>
    <name type="common">Pseudomonas solanacearum</name>
    <dbReference type="NCBI Taxonomy" id="305"/>
    <lineage>
        <taxon>Bacteria</taxon>
        <taxon>Pseudomonadati</taxon>
        <taxon>Pseudomonadota</taxon>
        <taxon>Betaproteobacteria</taxon>
        <taxon>Burkholderiales</taxon>
        <taxon>Burkholderiaceae</taxon>
        <taxon>Ralstonia</taxon>
        <taxon>Ralstonia solanacearum species complex</taxon>
    </lineage>
</organism>
<accession>A0AAE3T7I1</accession>
<name>A0AAE3T7I1_RALSL</name>
<evidence type="ECO:0000256" key="1">
    <source>
        <dbReference type="SAM" id="MobiDB-lite"/>
    </source>
</evidence>
<evidence type="ECO:0000313" key="3">
    <source>
        <dbReference type="Proteomes" id="UP001143674"/>
    </source>
</evidence>
<evidence type="ECO:0000313" key="2">
    <source>
        <dbReference type="EMBL" id="MDB0524444.1"/>
    </source>
</evidence>
<feature type="region of interest" description="Disordered" evidence="1">
    <location>
        <begin position="1"/>
        <end position="99"/>
    </location>
</feature>
<comment type="caution">
    <text evidence="2">The sequence shown here is derived from an EMBL/GenBank/DDBJ whole genome shotgun (WGS) entry which is preliminary data.</text>
</comment>
<dbReference type="RefSeq" id="WP_184851969.1">
    <property type="nucleotide sequence ID" value="NZ_JABZEH010000002.1"/>
</dbReference>
<dbReference type="AlphaFoldDB" id="A0AAE3T7I1"/>
<dbReference type="EMBL" id="JAIVEX010000014">
    <property type="protein sequence ID" value="MDB0524444.1"/>
    <property type="molecule type" value="Genomic_DNA"/>
</dbReference>
<dbReference type="SUPFAM" id="SSF56784">
    <property type="entry name" value="HAD-like"/>
    <property type="match status" value="1"/>
</dbReference>
<proteinExistence type="predicted"/>
<dbReference type="InterPro" id="IPR023214">
    <property type="entry name" value="HAD_sf"/>
</dbReference>
<feature type="compositionally biased region" description="Basic and acidic residues" evidence="1">
    <location>
        <begin position="75"/>
        <end position="89"/>
    </location>
</feature>
<reference evidence="2" key="1">
    <citation type="submission" date="2021-09" db="EMBL/GenBank/DDBJ databases">
        <title>Genomic analysis of Ralstonia spp.</title>
        <authorList>
            <person name="Aburjaile F."/>
            <person name="Ariute J.C."/>
            <person name="Pais A.K.L."/>
            <person name="Albuquerque G.M.R."/>
            <person name="Silva A.M.F."/>
            <person name="Brenig B."/>
            <person name="Azevedo V."/>
            <person name="Matiuzzi M."/>
            <person name="Ramos R."/>
            <person name="Goes-Neto A."/>
            <person name="Soares S."/>
            <person name="Iseppon A.M.B."/>
            <person name="Souza E."/>
            <person name="Gama M."/>
        </authorList>
    </citation>
    <scope>NUCLEOTIDE SEQUENCE</scope>
    <source>
        <strain evidence="2">B4</strain>
    </source>
</reference>
<dbReference type="Proteomes" id="UP001143674">
    <property type="component" value="Unassembled WGS sequence"/>
</dbReference>
<gene>
    <name evidence="2" type="ORF">LBW55_22810</name>
</gene>
<feature type="compositionally biased region" description="Polar residues" evidence="1">
    <location>
        <begin position="42"/>
        <end position="59"/>
    </location>
</feature>
<protein>
    <submittedName>
        <fullName evidence="2">Type III effector protein</fullName>
    </submittedName>
</protein>
<dbReference type="InterPro" id="IPR036412">
    <property type="entry name" value="HAD-like_sf"/>
</dbReference>
<sequence>MGCIISKSGVSSPANLDSPLEPQAPGHTASAPKPLPVGRRSPIQSELRSKLSQAPHSSQPPLLKPPVKLTPALQEKLKSPQETVPKTHEAGGSAKAAPHASDVKPVVVLDWDDCLRYEKGMNYQLVHNALVIAARMHAQDLPKLGEAVDRLHDRMHDLKQRGEQPKDGDPLIMKSQEDCENYLAANSGIYKRGLVQDFVRTMLPDIDSSMAEAITDAAYTQCALEYNRLMAAPHQKESWRQDLPFPDVRIALMPGARELLDTSRAEGSPVLLISNRAHSDLQKEVRYLGMQQDFDVVSGAPTITDKKSKTTPSPMPQTLEQQLIAALKGDDDGALRTALEAASPYAHPNTTSVKQTDHKPRDTRLLNGLERLSVPSDAPIVLYGDQESDISQAATLAAAGRHVEGVLIDPGRDDVGQQIGIQGIPTRVIGSLTDADAPWKTAAASRASLPSALAPIPQALRPGSAGPVQDGHLFSVTRSVPFILSRPGQAAPSLPVAAGGGVVYSRDKQALGGSDVGMVAWMDGNEHLVKTGLPRSLLGQIVSCWATGQEADGDKRVGYLIGIWARLSGNDENKDVLETQLKTALRTFIQSENGSALFEKSKSEALDLADVSAIHRALTEACPELKNPLGMPALFELVNGAASQALANALQRTYLPEGQVPDATLLVSHDNMLLASRLLPDAVPMDDFLIRSFLPQGVSLQDAKLAAARIKANPEGDSAELRSARELIARLCDPRQLEAGRAGLTQALAAQGMDGFFASVLARLTIGENHKDLGPDNMLLVRGADGRNKAVNIDVTGFWEPRHGGGAPTGENEQPQLGWSEVIAHPERAADILLAPTVLSGRYARGFEAVHDVVVDVLRNTLREQATPEATSVRAWYAAQDEGQLLASMSELQHALRDAAQLGWMCDAETLEKGFGRHASFIRDVVGQAKEAQHAA</sequence>
<dbReference type="Gene3D" id="3.40.50.1000">
    <property type="entry name" value="HAD superfamily/HAD-like"/>
    <property type="match status" value="1"/>
</dbReference>